<keyword evidence="5 9" id="KW-1133">Transmembrane helix</keyword>
<dbReference type="CDD" id="cd07185">
    <property type="entry name" value="OmpA_C-like"/>
    <property type="match status" value="1"/>
</dbReference>
<evidence type="ECO:0000313" key="11">
    <source>
        <dbReference type="EMBL" id="NYZ19933.1"/>
    </source>
</evidence>
<dbReference type="RefSeq" id="WP_180281688.1">
    <property type="nucleotide sequence ID" value="NZ_JABFDB010000004.1"/>
</dbReference>
<dbReference type="PANTHER" id="PTHR30329:SF21">
    <property type="entry name" value="LIPOPROTEIN YIAD-RELATED"/>
    <property type="match status" value="1"/>
</dbReference>
<evidence type="ECO:0000256" key="8">
    <source>
        <dbReference type="SAM" id="MobiDB-lite"/>
    </source>
</evidence>
<reference evidence="11 12" key="1">
    <citation type="submission" date="2020-05" db="EMBL/GenBank/DDBJ databases">
        <title>Azospirillum oleiclasticum sp. nov, a nitrogen-fixing and heavy crude oil-emulsifying bacterium isolated from the crude oil of Yumen Oilfield.</title>
        <authorList>
            <person name="Wu D."/>
            <person name="Cai M."/>
            <person name="Zhang X."/>
        </authorList>
    </citation>
    <scope>NUCLEOTIDE SEQUENCE [LARGE SCALE GENOMIC DNA]</scope>
    <source>
        <strain evidence="11 12">ROY-1-1-2</strain>
    </source>
</reference>
<dbReference type="PANTHER" id="PTHR30329">
    <property type="entry name" value="STATOR ELEMENT OF FLAGELLAR MOTOR COMPLEX"/>
    <property type="match status" value="1"/>
</dbReference>
<dbReference type="InterPro" id="IPR006665">
    <property type="entry name" value="OmpA-like"/>
</dbReference>
<dbReference type="PROSITE" id="PS51123">
    <property type="entry name" value="OMPA_2"/>
    <property type="match status" value="1"/>
</dbReference>
<evidence type="ECO:0000256" key="5">
    <source>
        <dbReference type="ARBA" id="ARBA00022989"/>
    </source>
</evidence>
<evidence type="ECO:0000256" key="4">
    <source>
        <dbReference type="ARBA" id="ARBA00022692"/>
    </source>
</evidence>
<gene>
    <name evidence="11" type="ORF">HND93_09425</name>
</gene>
<dbReference type="InterPro" id="IPR025713">
    <property type="entry name" value="MotB-like_N_dom"/>
</dbReference>
<proteinExistence type="inferred from homology"/>
<evidence type="ECO:0000256" key="1">
    <source>
        <dbReference type="ARBA" id="ARBA00004162"/>
    </source>
</evidence>
<dbReference type="Pfam" id="PF13677">
    <property type="entry name" value="MotB_plug"/>
    <property type="match status" value="1"/>
</dbReference>
<feature type="domain" description="OmpA-like" evidence="10">
    <location>
        <begin position="142"/>
        <end position="262"/>
    </location>
</feature>
<dbReference type="SUPFAM" id="SSF103088">
    <property type="entry name" value="OmpA-like"/>
    <property type="match status" value="1"/>
</dbReference>
<feature type="transmembrane region" description="Helical" evidence="9">
    <location>
        <begin position="38"/>
        <end position="60"/>
    </location>
</feature>
<evidence type="ECO:0000259" key="10">
    <source>
        <dbReference type="PROSITE" id="PS51123"/>
    </source>
</evidence>
<evidence type="ECO:0000256" key="7">
    <source>
        <dbReference type="PROSITE-ProRule" id="PRU00473"/>
    </source>
</evidence>
<dbReference type="InterPro" id="IPR050330">
    <property type="entry name" value="Bact_OuterMem_StrucFunc"/>
</dbReference>
<dbReference type="InterPro" id="IPR036737">
    <property type="entry name" value="OmpA-like_sf"/>
</dbReference>
<evidence type="ECO:0000256" key="2">
    <source>
        <dbReference type="ARBA" id="ARBA00008914"/>
    </source>
</evidence>
<comment type="caution">
    <text evidence="11">The sequence shown here is derived from an EMBL/GenBank/DDBJ whole genome shotgun (WGS) entry which is preliminary data.</text>
</comment>
<accession>A0ABX2T6P2</accession>
<evidence type="ECO:0000256" key="6">
    <source>
        <dbReference type="ARBA" id="ARBA00023136"/>
    </source>
</evidence>
<dbReference type="Pfam" id="PF00691">
    <property type="entry name" value="OmpA"/>
    <property type="match status" value="1"/>
</dbReference>
<name>A0ABX2T6P2_9PROT</name>
<feature type="compositionally biased region" description="Basic and acidic residues" evidence="8">
    <location>
        <begin position="1"/>
        <end position="10"/>
    </location>
</feature>
<sequence>MAPRDSERGPGADGILAPPRRTVTIRAPSAGADDDQEIWLLSYSDLVTLLMSVFVMLLAITTIRDELPTTPRTPDPPAITRPGAASPAEAPTVEPAPLLDDDRPRLDDGEIAAPAPERLAERWLARLAALGVPPGVTVSVARNRVAITVGESILFATGRAELTQPGRDLLLRLAPALAAARGGIVVEGHTDVTAVTGGRYPSNWELSGARASGVVRRLIELGIEPQRLSAVGYADTRPLAPGSDPLSLARNRRVTLSIQTEE</sequence>
<keyword evidence="4 9" id="KW-0812">Transmembrane</keyword>
<keyword evidence="3" id="KW-1003">Cell membrane</keyword>
<protein>
    <submittedName>
        <fullName evidence="11">OmpA family protein</fullName>
    </submittedName>
</protein>
<evidence type="ECO:0000313" key="12">
    <source>
        <dbReference type="Proteomes" id="UP000584642"/>
    </source>
</evidence>
<organism evidence="11 12">
    <name type="scientific">Azospirillum oleiclasticum</name>
    <dbReference type="NCBI Taxonomy" id="2735135"/>
    <lineage>
        <taxon>Bacteria</taxon>
        <taxon>Pseudomonadati</taxon>
        <taxon>Pseudomonadota</taxon>
        <taxon>Alphaproteobacteria</taxon>
        <taxon>Rhodospirillales</taxon>
        <taxon>Azospirillaceae</taxon>
        <taxon>Azospirillum</taxon>
    </lineage>
</organism>
<feature type="region of interest" description="Disordered" evidence="8">
    <location>
        <begin position="1"/>
        <end position="22"/>
    </location>
</feature>
<feature type="region of interest" description="Disordered" evidence="8">
    <location>
        <begin position="67"/>
        <end position="109"/>
    </location>
</feature>
<dbReference type="Gene3D" id="3.30.1330.60">
    <property type="entry name" value="OmpA-like domain"/>
    <property type="match status" value="1"/>
</dbReference>
<dbReference type="EMBL" id="JABFDB010000004">
    <property type="protein sequence ID" value="NYZ19933.1"/>
    <property type="molecule type" value="Genomic_DNA"/>
</dbReference>
<keyword evidence="12" id="KW-1185">Reference proteome</keyword>
<evidence type="ECO:0000256" key="3">
    <source>
        <dbReference type="ARBA" id="ARBA00022475"/>
    </source>
</evidence>
<dbReference type="Proteomes" id="UP000584642">
    <property type="component" value="Unassembled WGS sequence"/>
</dbReference>
<comment type="subcellular location">
    <subcellularLocation>
        <location evidence="1">Cell membrane</location>
        <topology evidence="1">Single-pass membrane protein</topology>
    </subcellularLocation>
</comment>
<comment type="similarity">
    <text evidence="2">Belongs to the MotB family.</text>
</comment>
<evidence type="ECO:0000256" key="9">
    <source>
        <dbReference type="SAM" id="Phobius"/>
    </source>
</evidence>
<keyword evidence="6 7" id="KW-0472">Membrane</keyword>